<sequence length="677" mass="73345">MSHSSTPRRKGITCCSTTDHGGLVLEGYALANHKGHRVAGLGHRVYCPQCKGIFPIVESRKSFAGYAPAVEGMRTACGARLIGMFDDLWIDDDSGLANLDAPPSHAGNTGAAAPSPAVTGADSVSQETLEAAQDVQRVHVTLRIGVGCDGTGNNFSNSAKALALCSPEALKLDPALHPDIIEAMKASCRSDHGMEGASYDGGETNVHRLYNLYKLTRSLSEAETVRDDRHYVYRSVYVQGVGTLEEHPDSLYASGMGYGATGVIARAEEAINSVVKEIHGFVRENPEIVIDAIEFDLWGFSRGAAVARHLAWLILHGKGDNLITRSFDEVPQGVSVGAAGSGLGVAWTAGRPNTVRPMDRALEGAGLPLKRGFSSSDLMVCFIGLFDCVAAIGKPSDAHNDPVHLDLSGKNIGCVIHLAARDECRLNFASNPVKPYNTVLLPGVHSDLGGGYAELGWEHLVLGQPETSSWRIDDRSPPSTTQSEAWRRAFTQMSDYGWSEYTLLDNDGAVGDSSTVNQLRIACWTRTVMKRGVWGGEPQPWQTVTAAVTLKRQVRGEYQLVTLRIMHALAVEAGVPFKPIPNDPEFALPEELVPIYRKLLAYARADGRGKNDLTGEEERLLSRRYIHQSANWNPIDWKPASRPGDDDPAPTAFASPFFVMRPAPHRKRNVFDPPSGH</sequence>
<dbReference type="InterPro" id="IPR008727">
    <property type="entry name" value="PAAR_motif"/>
</dbReference>
<evidence type="ECO:0000256" key="1">
    <source>
        <dbReference type="SAM" id="MobiDB-lite"/>
    </source>
</evidence>
<feature type="domain" description="T6SS Phospholipase effector Tle1-like catalytic" evidence="2">
    <location>
        <begin position="203"/>
        <end position="455"/>
    </location>
</feature>
<dbReference type="PANTHER" id="PTHR33840">
    <property type="match status" value="1"/>
</dbReference>
<evidence type="ECO:0000313" key="4">
    <source>
        <dbReference type="Proteomes" id="UP001430065"/>
    </source>
</evidence>
<protein>
    <submittedName>
        <fullName evidence="3">DUF2235 domain-containing protein</fullName>
    </submittedName>
</protein>
<evidence type="ECO:0000259" key="2">
    <source>
        <dbReference type="Pfam" id="PF09994"/>
    </source>
</evidence>
<dbReference type="CDD" id="cd14744">
    <property type="entry name" value="PAAR_CT_2"/>
    <property type="match status" value="1"/>
</dbReference>
<feature type="region of interest" description="Disordered" evidence="1">
    <location>
        <begin position="100"/>
        <end position="125"/>
    </location>
</feature>
<dbReference type="Proteomes" id="UP001430065">
    <property type="component" value="Unassembled WGS sequence"/>
</dbReference>
<dbReference type="EMBL" id="JADIKC010000010">
    <property type="protein sequence ID" value="MBM7123330.1"/>
    <property type="molecule type" value="Genomic_DNA"/>
</dbReference>
<dbReference type="RefSeq" id="WP_204637776.1">
    <property type="nucleotide sequence ID" value="NZ_JADIKC010000010.1"/>
</dbReference>
<dbReference type="Pfam" id="PF09994">
    <property type="entry name" value="T6SS_Tle1-like_cat"/>
    <property type="match status" value="1"/>
</dbReference>
<name>A0ABS2JWE6_9GAMM</name>
<dbReference type="Pfam" id="PF05488">
    <property type="entry name" value="PAAR_motif"/>
    <property type="match status" value="1"/>
</dbReference>
<keyword evidence="4" id="KW-1185">Reference proteome</keyword>
<accession>A0ABS2JWE6</accession>
<dbReference type="InterPro" id="IPR018712">
    <property type="entry name" value="Tle1-like_cat"/>
</dbReference>
<comment type="caution">
    <text evidence="3">The sequence shown here is derived from an EMBL/GenBank/DDBJ whole genome shotgun (WGS) entry which is preliminary data.</text>
</comment>
<gene>
    <name evidence="3" type="ORF">ISP20_19360</name>
</gene>
<dbReference type="PANTHER" id="PTHR33840:SF1">
    <property type="entry name" value="TLE1 PHOSPHOLIPASE DOMAIN-CONTAINING PROTEIN"/>
    <property type="match status" value="1"/>
</dbReference>
<reference evidence="3 4" key="1">
    <citation type="submission" date="2020-10" db="EMBL/GenBank/DDBJ databases">
        <title>Phylogeny of dyella-like bacteria.</title>
        <authorList>
            <person name="Fu J."/>
        </authorList>
    </citation>
    <scope>NUCLEOTIDE SEQUENCE [LARGE SCALE GENOMIC DNA]</scope>
    <source>
        <strain evidence="3 4">THG-B117</strain>
    </source>
</reference>
<organism evidence="3 4">
    <name type="scientific">Dyella kyungheensis</name>
    <dbReference type="NCBI Taxonomy" id="1242174"/>
    <lineage>
        <taxon>Bacteria</taxon>
        <taxon>Pseudomonadati</taxon>
        <taxon>Pseudomonadota</taxon>
        <taxon>Gammaproteobacteria</taxon>
        <taxon>Lysobacterales</taxon>
        <taxon>Rhodanobacteraceae</taxon>
        <taxon>Dyella</taxon>
    </lineage>
</organism>
<evidence type="ECO:0000313" key="3">
    <source>
        <dbReference type="EMBL" id="MBM7123330.1"/>
    </source>
</evidence>
<proteinExistence type="predicted"/>